<dbReference type="EMBL" id="RCHU01001083">
    <property type="protein sequence ID" value="TKR78788.1"/>
    <property type="molecule type" value="Genomic_DNA"/>
</dbReference>
<accession>A0A4U5N7U2</accession>
<name>A0A4U5N7U2_POPAL</name>
<dbReference type="AlphaFoldDB" id="A0A4U5N7U2"/>
<proteinExistence type="predicted"/>
<comment type="caution">
    <text evidence="1">The sequence shown here is derived from an EMBL/GenBank/DDBJ whole genome shotgun (WGS) entry which is preliminary data.</text>
</comment>
<organism evidence="1">
    <name type="scientific">Populus alba</name>
    <name type="common">White poplar</name>
    <dbReference type="NCBI Taxonomy" id="43335"/>
    <lineage>
        <taxon>Eukaryota</taxon>
        <taxon>Viridiplantae</taxon>
        <taxon>Streptophyta</taxon>
        <taxon>Embryophyta</taxon>
        <taxon>Tracheophyta</taxon>
        <taxon>Spermatophyta</taxon>
        <taxon>Magnoliopsida</taxon>
        <taxon>eudicotyledons</taxon>
        <taxon>Gunneridae</taxon>
        <taxon>Pentapetalae</taxon>
        <taxon>rosids</taxon>
        <taxon>fabids</taxon>
        <taxon>Malpighiales</taxon>
        <taxon>Salicaceae</taxon>
        <taxon>Saliceae</taxon>
        <taxon>Populus</taxon>
    </lineage>
</organism>
<sequence length="123" mass="14572">MHQSRLYVHVSVNKPLEQIVLLTSSDFLYRERFLEKDITGNDSLFHLRSWMVQTQDLQTTSCDFRYQHRWPLAMLAAPNEQNRPLFADKDTNDFYLEKHDGNGQVSIGFCWKTDQEFESTKIL</sequence>
<evidence type="ECO:0000313" key="1">
    <source>
        <dbReference type="EMBL" id="TKR78788.1"/>
    </source>
</evidence>
<protein>
    <submittedName>
        <fullName evidence="1">Uncharacterized protein</fullName>
    </submittedName>
</protein>
<reference evidence="1" key="1">
    <citation type="submission" date="2018-10" db="EMBL/GenBank/DDBJ databases">
        <title>Population genomic analysis revealed the cold adaptation of white poplar.</title>
        <authorList>
            <person name="Liu Y.-J."/>
        </authorList>
    </citation>
    <scope>NUCLEOTIDE SEQUENCE [LARGE SCALE GENOMIC DNA]</scope>
    <source>
        <strain evidence="1">PAL-ZL1</strain>
    </source>
</reference>
<gene>
    <name evidence="1" type="ORF">D5086_0000276880</name>
</gene>